<keyword evidence="2 3" id="KW-0413">Isomerase</keyword>
<evidence type="ECO:0000256" key="3">
    <source>
        <dbReference type="RuleBase" id="RU363019"/>
    </source>
</evidence>
<comment type="similarity">
    <text evidence="3">Belongs to the cyclophilin-type PPIase family.</text>
</comment>
<gene>
    <name evidence="5" type="ORF">FEHR0123_LOCUS2195</name>
</gene>
<comment type="function">
    <text evidence="3">PPIases accelerate the folding of proteins. It catalyzes the cis-trans isomerization of proline imidic peptide bonds in oligopeptides.</text>
</comment>
<evidence type="ECO:0000256" key="1">
    <source>
        <dbReference type="ARBA" id="ARBA00023110"/>
    </source>
</evidence>
<dbReference type="InterPro" id="IPR029000">
    <property type="entry name" value="Cyclophilin-like_dom_sf"/>
</dbReference>
<dbReference type="GO" id="GO:0005737">
    <property type="term" value="C:cytoplasm"/>
    <property type="evidence" value="ECO:0007669"/>
    <property type="project" value="TreeGrafter"/>
</dbReference>
<dbReference type="GO" id="GO:0006457">
    <property type="term" value="P:protein folding"/>
    <property type="evidence" value="ECO:0007669"/>
    <property type="project" value="TreeGrafter"/>
</dbReference>
<dbReference type="InterPro" id="IPR002130">
    <property type="entry name" value="Cyclophilin-type_PPIase_dom"/>
</dbReference>
<dbReference type="CDD" id="cd00317">
    <property type="entry name" value="cyclophilin"/>
    <property type="match status" value="1"/>
</dbReference>
<evidence type="ECO:0000256" key="2">
    <source>
        <dbReference type="ARBA" id="ARBA00023235"/>
    </source>
</evidence>
<organism evidence="5">
    <name type="scientific">Favella ehrenbergii</name>
    <dbReference type="NCBI Taxonomy" id="182087"/>
    <lineage>
        <taxon>Eukaryota</taxon>
        <taxon>Sar</taxon>
        <taxon>Alveolata</taxon>
        <taxon>Ciliophora</taxon>
        <taxon>Intramacronucleata</taxon>
        <taxon>Spirotrichea</taxon>
        <taxon>Choreotrichia</taxon>
        <taxon>Tintinnida</taxon>
        <taxon>Xystonellidae</taxon>
        <taxon>Favella</taxon>
    </lineage>
</organism>
<comment type="catalytic activity">
    <reaction evidence="3">
        <text>[protein]-peptidylproline (omega=180) = [protein]-peptidylproline (omega=0)</text>
        <dbReference type="Rhea" id="RHEA:16237"/>
        <dbReference type="Rhea" id="RHEA-COMP:10747"/>
        <dbReference type="Rhea" id="RHEA-COMP:10748"/>
        <dbReference type="ChEBI" id="CHEBI:83833"/>
        <dbReference type="ChEBI" id="CHEBI:83834"/>
        <dbReference type="EC" id="5.2.1.8"/>
    </reaction>
</comment>
<dbReference type="PROSITE" id="PS50072">
    <property type="entry name" value="CSA_PPIASE_2"/>
    <property type="match status" value="1"/>
</dbReference>
<dbReference type="PIRSF" id="PIRSF001467">
    <property type="entry name" value="Peptidylpro_ismrse"/>
    <property type="match status" value="1"/>
</dbReference>
<name>A0A7S3MKT5_9SPIT</name>
<dbReference type="SUPFAM" id="SSF50891">
    <property type="entry name" value="Cyclophilin-like"/>
    <property type="match status" value="1"/>
</dbReference>
<accession>A0A7S3MKT5</accession>
<dbReference type="EC" id="5.2.1.8" evidence="3"/>
<dbReference type="PRINTS" id="PR00153">
    <property type="entry name" value="CSAPPISMRASE"/>
</dbReference>
<dbReference type="AlphaFoldDB" id="A0A7S3MKT5"/>
<protein>
    <recommendedName>
        <fullName evidence="3">Peptidyl-prolyl cis-trans isomerase</fullName>
        <shortName evidence="3">PPIase</shortName>
        <ecNumber evidence="3">5.2.1.8</ecNumber>
    </recommendedName>
</protein>
<reference evidence="5" key="1">
    <citation type="submission" date="2021-01" db="EMBL/GenBank/DDBJ databases">
        <authorList>
            <person name="Corre E."/>
            <person name="Pelletier E."/>
            <person name="Niang G."/>
            <person name="Scheremetjew M."/>
            <person name="Finn R."/>
            <person name="Kale V."/>
            <person name="Holt S."/>
            <person name="Cochrane G."/>
            <person name="Meng A."/>
            <person name="Brown T."/>
            <person name="Cohen L."/>
        </authorList>
    </citation>
    <scope>NUCLEOTIDE SEQUENCE</scope>
    <source>
        <strain evidence="5">Fehren 1</strain>
    </source>
</reference>
<proteinExistence type="inferred from homology"/>
<keyword evidence="1 3" id="KW-0697">Rotamase</keyword>
<dbReference type="Pfam" id="PF00160">
    <property type="entry name" value="Pro_isomerase"/>
    <property type="match status" value="1"/>
</dbReference>
<dbReference type="GO" id="GO:0016018">
    <property type="term" value="F:cyclosporin A binding"/>
    <property type="evidence" value="ECO:0007669"/>
    <property type="project" value="TreeGrafter"/>
</dbReference>
<dbReference type="InterPro" id="IPR024936">
    <property type="entry name" value="Cyclophilin-type_PPIase"/>
</dbReference>
<dbReference type="EMBL" id="HBIE01006800">
    <property type="protein sequence ID" value="CAE0307288.1"/>
    <property type="molecule type" value="Transcribed_RNA"/>
</dbReference>
<dbReference type="GO" id="GO:0003755">
    <property type="term" value="F:peptidyl-prolyl cis-trans isomerase activity"/>
    <property type="evidence" value="ECO:0007669"/>
    <property type="project" value="UniProtKB-UniRule"/>
</dbReference>
<dbReference type="PANTHER" id="PTHR11071:SF561">
    <property type="entry name" value="PEPTIDYL-PROLYL CIS-TRANS ISOMERASE D-RELATED"/>
    <property type="match status" value="1"/>
</dbReference>
<dbReference type="Gene3D" id="2.40.100.10">
    <property type="entry name" value="Cyclophilin-like"/>
    <property type="match status" value="1"/>
</dbReference>
<dbReference type="PANTHER" id="PTHR11071">
    <property type="entry name" value="PEPTIDYL-PROLYL CIS-TRANS ISOMERASE"/>
    <property type="match status" value="1"/>
</dbReference>
<evidence type="ECO:0000313" key="5">
    <source>
        <dbReference type="EMBL" id="CAE0307288.1"/>
    </source>
</evidence>
<evidence type="ECO:0000259" key="4">
    <source>
        <dbReference type="PROSITE" id="PS50072"/>
    </source>
</evidence>
<feature type="domain" description="PPIase cyclophilin-type" evidence="4">
    <location>
        <begin position="29"/>
        <end position="181"/>
    </location>
</feature>
<sequence>MNTRQLFNINKRGFASLYNYSSAANPRVYLTVAKGDKRLGDLVFELYAEQAPATSESFRTLCAGSEGQSFAGTSFHQGMSGFGISGGRMGEENVGAFGVRLQDEDLSLRHHKRGQLTLPNDGENTGGSEFTITFGEASYLDGYQTVFGELVDGQRVLDALEAGVDRHGSVSEDFKIVASGQK</sequence>